<name>A0A660L2A8_9ACTN</name>
<feature type="domain" description="Acyl-CoA thioesterase-like C-terminal" evidence="2">
    <location>
        <begin position="104"/>
        <end position="236"/>
    </location>
</feature>
<gene>
    <name evidence="3" type="ORF">C8N24_6172</name>
</gene>
<evidence type="ECO:0000259" key="2">
    <source>
        <dbReference type="Pfam" id="PF20789"/>
    </source>
</evidence>
<dbReference type="Pfam" id="PF13622">
    <property type="entry name" value="4HBT_3"/>
    <property type="match status" value="1"/>
</dbReference>
<dbReference type="Gene3D" id="2.40.160.210">
    <property type="entry name" value="Acyl-CoA thioesterase, double hotdog domain"/>
    <property type="match status" value="1"/>
</dbReference>
<evidence type="ECO:0000313" key="3">
    <source>
        <dbReference type="EMBL" id="RKQ88131.1"/>
    </source>
</evidence>
<organism evidence="3 4">
    <name type="scientific">Solirubrobacter pauli</name>
    <dbReference type="NCBI Taxonomy" id="166793"/>
    <lineage>
        <taxon>Bacteria</taxon>
        <taxon>Bacillati</taxon>
        <taxon>Actinomycetota</taxon>
        <taxon>Thermoleophilia</taxon>
        <taxon>Solirubrobacterales</taxon>
        <taxon>Solirubrobacteraceae</taxon>
        <taxon>Solirubrobacter</taxon>
    </lineage>
</organism>
<keyword evidence="4" id="KW-1185">Reference proteome</keyword>
<proteinExistence type="predicted"/>
<dbReference type="InterPro" id="IPR042171">
    <property type="entry name" value="Acyl-CoA_hotdog"/>
</dbReference>
<accession>A0A660L2A8</accession>
<dbReference type="PANTHER" id="PTHR38110:SF1">
    <property type="entry name" value="THIOESTERASE DOMAIN-CONTAINING PROTEIN"/>
    <property type="match status" value="1"/>
</dbReference>
<dbReference type="InterPro" id="IPR049449">
    <property type="entry name" value="TesB_ACOT8-like_N"/>
</dbReference>
<dbReference type="Proteomes" id="UP000278962">
    <property type="component" value="Unassembled WGS sequence"/>
</dbReference>
<dbReference type="Pfam" id="PF20789">
    <property type="entry name" value="4HBT_3C"/>
    <property type="match status" value="1"/>
</dbReference>
<dbReference type="PANTHER" id="PTHR38110">
    <property type="entry name" value="CHROMOSOME 23, WHOLE GENOME SHOTGUN SEQUENCE"/>
    <property type="match status" value="1"/>
</dbReference>
<dbReference type="RefSeq" id="WP_121257373.1">
    <property type="nucleotide sequence ID" value="NZ_RBIL01000002.1"/>
</dbReference>
<dbReference type="InterPro" id="IPR052389">
    <property type="entry name" value="Sec_Metab_Biosynth-Assoc"/>
</dbReference>
<reference evidence="3 4" key="1">
    <citation type="submission" date="2018-10" db="EMBL/GenBank/DDBJ databases">
        <title>Genomic Encyclopedia of Archaeal and Bacterial Type Strains, Phase II (KMG-II): from individual species to whole genera.</title>
        <authorList>
            <person name="Goeker M."/>
        </authorList>
    </citation>
    <scope>NUCLEOTIDE SEQUENCE [LARGE SCALE GENOMIC DNA]</scope>
    <source>
        <strain evidence="3 4">DSM 14954</strain>
    </source>
</reference>
<dbReference type="InterPro" id="IPR029069">
    <property type="entry name" value="HotDog_dom_sf"/>
</dbReference>
<feature type="domain" description="Acyl-CoA thioesterase-like N-terminal HotDog" evidence="1">
    <location>
        <begin position="8"/>
        <end position="87"/>
    </location>
</feature>
<dbReference type="OrthoDB" id="5418286at2"/>
<dbReference type="SUPFAM" id="SSF54637">
    <property type="entry name" value="Thioesterase/thiol ester dehydrase-isomerase"/>
    <property type="match status" value="2"/>
</dbReference>
<comment type="caution">
    <text evidence="3">The sequence shown here is derived from an EMBL/GenBank/DDBJ whole genome shotgun (WGS) entry which is preliminary data.</text>
</comment>
<evidence type="ECO:0000259" key="1">
    <source>
        <dbReference type="Pfam" id="PF13622"/>
    </source>
</evidence>
<sequence>MSFDEIEPGWETPRGPHGGYVMSILARAMERAAGRQPRSLTVHFLRPPAVGPVTASATVERQGRSLTTVTGRLEQDGKPVALGLGAFAGPYDAPSVGEVPMPDVAPPAAQSDPLPGAPPFTHRMDMQPRFGDEPLSGSDRTQVGGWIGFRDGREIDGPALCVLADGWFPAIWPRLTALHPAPTIDLTVHVRAPLPVAGPLLARFTAKLARDGYFEEDGELWTRGGTLVAQSRQLALLLPPLE</sequence>
<dbReference type="AlphaFoldDB" id="A0A660L2A8"/>
<protein>
    <submittedName>
        <fullName evidence="3">Acyl-CoA thioesterase</fullName>
    </submittedName>
</protein>
<evidence type="ECO:0000313" key="4">
    <source>
        <dbReference type="Proteomes" id="UP000278962"/>
    </source>
</evidence>
<dbReference type="InterPro" id="IPR049450">
    <property type="entry name" value="ACOT8-like_C"/>
</dbReference>
<dbReference type="EMBL" id="RBIL01000002">
    <property type="protein sequence ID" value="RKQ88131.1"/>
    <property type="molecule type" value="Genomic_DNA"/>
</dbReference>
<dbReference type="CDD" id="cd03443">
    <property type="entry name" value="PaaI_thioesterase"/>
    <property type="match status" value="1"/>
</dbReference>